<comment type="caution">
    <text evidence="2">The sequence shown here is derived from an EMBL/GenBank/DDBJ whole genome shotgun (WGS) entry which is preliminary data.</text>
</comment>
<organism evidence="2 3">
    <name type="scientific">Monilinia fructigena</name>
    <dbReference type="NCBI Taxonomy" id="38457"/>
    <lineage>
        <taxon>Eukaryota</taxon>
        <taxon>Fungi</taxon>
        <taxon>Dikarya</taxon>
        <taxon>Ascomycota</taxon>
        <taxon>Pezizomycotina</taxon>
        <taxon>Leotiomycetes</taxon>
        <taxon>Helotiales</taxon>
        <taxon>Sclerotiniaceae</taxon>
        <taxon>Monilinia</taxon>
    </lineage>
</organism>
<evidence type="ECO:0000313" key="2">
    <source>
        <dbReference type="EMBL" id="RAL59890.1"/>
    </source>
</evidence>
<keyword evidence="3" id="KW-1185">Reference proteome</keyword>
<dbReference type="AlphaFoldDB" id="A0A395II34"/>
<gene>
    <name evidence="2" type="ORF">DID88_000517</name>
</gene>
<proteinExistence type="predicted"/>
<evidence type="ECO:0000256" key="1">
    <source>
        <dbReference type="SAM" id="MobiDB-lite"/>
    </source>
</evidence>
<reference evidence="2 3" key="1">
    <citation type="submission" date="2018-06" db="EMBL/GenBank/DDBJ databases">
        <title>Genome Sequence of the Brown Rot Fungal Pathogen Monilinia fructigena.</title>
        <authorList>
            <person name="Landi L."/>
            <person name="De Miccolis Angelini R.M."/>
            <person name="Pollastro S."/>
            <person name="Abate D."/>
            <person name="Faretra F."/>
            <person name="Romanazzi G."/>
        </authorList>
    </citation>
    <scope>NUCLEOTIDE SEQUENCE [LARGE SCALE GENOMIC DNA]</scope>
    <source>
        <strain evidence="2 3">Mfrg269</strain>
    </source>
</reference>
<feature type="region of interest" description="Disordered" evidence="1">
    <location>
        <begin position="59"/>
        <end position="89"/>
    </location>
</feature>
<feature type="compositionally biased region" description="Basic residues" evidence="1">
    <location>
        <begin position="66"/>
        <end position="75"/>
    </location>
</feature>
<accession>A0A395II34</accession>
<evidence type="ECO:0000313" key="3">
    <source>
        <dbReference type="Proteomes" id="UP000249056"/>
    </source>
</evidence>
<name>A0A395II34_9HELO</name>
<dbReference type="Proteomes" id="UP000249056">
    <property type="component" value="Unassembled WGS sequence"/>
</dbReference>
<sequence length="123" mass="13432">MPDLYDNDDDDNSAVGIEMLGTPQNNAVDSNVQHNENGLASFVDPTCSSRDLQAVTPIASDVAQPLKKKAKKKRPVPGNSPKARSPARWEVKACKPRFSDYVGERKRHDVGKGNLQITCIWGG</sequence>
<dbReference type="EMBL" id="QKRW01000046">
    <property type="protein sequence ID" value="RAL59890.1"/>
    <property type="molecule type" value="Genomic_DNA"/>
</dbReference>
<protein>
    <submittedName>
        <fullName evidence="2">Uncharacterized protein</fullName>
    </submittedName>
</protein>